<evidence type="ECO:0000313" key="11">
    <source>
        <dbReference type="EMBL" id="GLV60707.1"/>
    </source>
</evidence>
<dbReference type="InterPro" id="IPR005467">
    <property type="entry name" value="His_kinase_dom"/>
</dbReference>
<dbReference type="InterPro" id="IPR003594">
    <property type="entry name" value="HATPase_dom"/>
</dbReference>
<gene>
    <name evidence="11" type="ORF">KDH_75260</name>
</gene>
<keyword evidence="4" id="KW-0808">Transferase</keyword>
<evidence type="ECO:0000256" key="5">
    <source>
        <dbReference type="ARBA" id="ARBA00022741"/>
    </source>
</evidence>
<dbReference type="PANTHER" id="PTHR42878">
    <property type="entry name" value="TWO-COMPONENT HISTIDINE KINASE"/>
    <property type="match status" value="1"/>
</dbReference>
<dbReference type="Gene3D" id="3.30.565.10">
    <property type="entry name" value="Histidine kinase-like ATPase, C-terminal domain"/>
    <property type="match status" value="1"/>
</dbReference>
<evidence type="ECO:0000256" key="6">
    <source>
        <dbReference type="ARBA" id="ARBA00022777"/>
    </source>
</evidence>
<dbReference type="InterPro" id="IPR004358">
    <property type="entry name" value="Sig_transdc_His_kin-like_C"/>
</dbReference>
<sequence length="361" mass="40942">MGYLLSPVWVGFMTLAALFIDEPLLIWIPFCILTLMSCFLWGIGPALLSMTLALFTLYYIIIPDQRLFAHNIWKDIHLLGPFFFVQMVITLLAASNTRQYRRTVAVTKELRAALRDLSALNRELTRTQRQEYMFFMRAAHELRTPLTTILGETQLALRRLERARPLPSESATCLAHFEHIEKRAQGLHALVEDLIELYHVQEEINPPTLSPCNVSDICTELTMQQHQLSGRGFKLELPHEPVIVQANKERFHSALTNIIDNADRYASLSTPICVCVHADANNACIYVHNEGAELSAEQQEHIFEPFYRTPTAERTYQSGRGLGLTISKAYIEQYGGSIMVKSPPGEGVTFLIELPIQKITS</sequence>
<comment type="caution">
    <text evidence="11">The sequence shown here is derived from an EMBL/GenBank/DDBJ whole genome shotgun (WGS) entry which is preliminary data.</text>
</comment>
<feature type="transmembrane region" description="Helical" evidence="9">
    <location>
        <begin position="76"/>
        <end position="94"/>
    </location>
</feature>
<dbReference type="EMBL" id="BSRI01000002">
    <property type="protein sequence ID" value="GLV60707.1"/>
    <property type="molecule type" value="Genomic_DNA"/>
</dbReference>
<keyword evidence="6" id="KW-0418">Kinase</keyword>
<keyword evidence="3" id="KW-0597">Phosphoprotein</keyword>
<dbReference type="Pfam" id="PF00512">
    <property type="entry name" value="HisKA"/>
    <property type="match status" value="1"/>
</dbReference>
<keyword evidence="8" id="KW-0902">Two-component regulatory system</keyword>
<dbReference type="SMART" id="SM00387">
    <property type="entry name" value="HATPase_c"/>
    <property type="match status" value="1"/>
</dbReference>
<evidence type="ECO:0000256" key="3">
    <source>
        <dbReference type="ARBA" id="ARBA00022553"/>
    </source>
</evidence>
<dbReference type="InterPro" id="IPR036097">
    <property type="entry name" value="HisK_dim/P_sf"/>
</dbReference>
<keyword evidence="9" id="KW-0472">Membrane</keyword>
<dbReference type="PROSITE" id="PS50109">
    <property type="entry name" value="HIS_KIN"/>
    <property type="match status" value="1"/>
</dbReference>
<evidence type="ECO:0000256" key="8">
    <source>
        <dbReference type="ARBA" id="ARBA00023012"/>
    </source>
</evidence>
<keyword evidence="12" id="KW-1185">Reference proteome</keyword>
<dbReference type="SUPFAM" id="SSF55874">
    <property type="entry name" value="ATPase domain of HSP90 chaperone/DNA topoisomerase II/histidine kinase"/>
    <property type="match status" value="1"/>
</dbReference>
<dbReference type="SMART" id="SM00388">
    <property type="entry name" value="HisKA"/>
    <property type="match status" value="1"/>
</dbReference>
<proteinExistence type="predicted"/>
<evidence type="ECO:0000256" key="9">
    <source>
        <dbReference type="SAM" id="Phobius"/>
    </source>
</evidence>
<evidence type="ECO:0000256" key="2">
    <source>
        <dbReference type="ARBA" id="ARBA00012438"/>
    </source>
</evidence>
<dbReference type="InterPro" id="IPR050351">
    <property type="entry name" value="BphY/WalK/GraS-like"/>
</dbReference>
<evidence type="ECO:0000256" key="7">
    <source>
        <dbReference type="ARBA" id="ARBA00022840"/>
    </source>
</evidence>
<feature type="transmembrane region" description="Helical" evidence="9">
    <location>
        <begin position="6"/>
        <end position="27"/>
    </location>
</feature>
<feature type="domain" description="Histidine kinase" evidence="10">
    <location>
        <begin position="137"/>
        <end position="358"/>
    </location>
</feature>
<dbReference type="Proteomes" id="UP001344906">
    <property type="component" value="Unassembled WGS sequence"/>
</dbReference>
<evidence type="ECO:0000259" key="10">
    <source>
        <dbReference type="PROSITE" id="PS50109"/>
    </source>
</evidence>
<dbReference type="InterPro" id="IPR003661">
    <property type="entry name" value="HisK_dim/P_dom"/>
</dbReference>
<dbReference type="Gene3D" id="1.10.287.130">
    <property type="match status" value="1"/>
</dbReference>
<dbReference type="CDD" id="cd00082">
    <property type="entry name" value="HisKA"/>
    <property type="match status" value="1"/>
</dbReference>
<keyword evidence="7" id="KW-0067">ATP-binding</keyword>
<organism evidence="11 12">
    <name type="scientific">Dictyobacter halimunensis</name>
    <dbReference type="NCBI Taxonomy" id="3026934"/>
    <lineage>
        <taxon>Bacteria</taxon>
        <taxon>Bacillati</taxon>
        <taxon>Chloroflexota</taxon>
        <taxon>Ktedonobacteria</taxon>
        <taxon>Ktedonobacterales</taxon>
        <taxon>Dictyobacteraceae</taxon>
        <taxon>Dictyobacter</taxon>
    </lineage>
</organism>
<name>A0ABQ6G7U0_9CHLR</name>
<dbReference type="PRINTS" id="PR00344">
    <property type="entry name" value="BCTRLSENSOR"/>
</dbReference>
<dbReference type="PANTHER" id="PTHR42878:SF7">
    <property type="entry name" value="SENSOR HISTIDINE KINASE GLRK"/>
    <property type="match status" value="1"/>
</dbReference>
<protein>
    <recommendedName>
        <fullName evidence="2">histidine kinase</fullName>
        <ecNumber evidence="2">2.7.13.3</ecNumber>
    </recommendedName>
</protein>
<dbReference type="SUPFAM" id="SSF47384">
    <property type="entry name" value="Homodimeric domain of signal transducing histidine kinase"/>
    <property type="match status" value="1"/>
</dbReference>
<dbReference type="CDD" id="cd00075">
    <property type="entry name" value="HATPase"/>
    <property type="match status" value="1"/>
</dbReference>
<comment type="catalytic activity">
    <reaction evidence="1">
        <text>ATP + protein L-histidine = ADP + protein N-phospho-L-histidine.</text>
        <dbReference type="EC" id="2.7.13.3"/>
    </reaction>
</comment>
<evidence type="ECO:0000256" key="4">
    <source>
        <dbReference type="ARBA" id="ARBA00022679"/>
    </source>
</evidence>
<evidence type="ECO:0000313" key="12">
    <source>
        <dbReference type="Proteomes" id="UP001344906"/>
    </source>
</evidence>
<accession>A0ABQ6G7U0</accession>
<keyword evidence="5" id="KW-0547">Nucleotide-binding</keyword>
<dbReference type="EC" id="2.7.13.3" evidence="2"/>
<feature type="transmembrane region" description="Helical" evidence="9">
    <location>
        <begin position="39"/>
        <end position="61"/>
    </location>
</feature>
<dbReference type="Pfam" id="PF02518">
    <property type="entry name" value="HATPase_c"/>
    <property type="match status" value="1"/>
</dbReference>
<reference evidence="11 12" key="1">
    <citation type="submission" date="2023-02" db="EMBL/GenBank/DDBJ databases">
        <title>Dictyobacter halimunensis sp. nov., a new member of the class Ktedonobacteria from forest soil in a geothermal area.</title>
        <authorList>
            <person name="Rachmania M.K."/>
            <person name="Ningsih F."/>
            <person name="Sakai Y."/>
            <person name="Yabe S."/>
            <person name="Yokota A."/>
            <person name="Sjamsuridzal W."/>
        </authorList>
    </citation>
    <scope>NUCLEOTIDE SEQUENCE [LARGE SCALE GENOMIC DNA]</scope>
    <source>
        <strain evidence="11 12">S3.2.2.5</strain>
    </source>
</reference>
<dbReference type="InterPro" id="IPR036890">
    <property type="entry name" value="HATPase_C_sf"/>
</dbReference>
<keyword evidence="9" id="KW-1133">Transmembrane helix</keyword>
<keyword evidence="9" id="KW-0812">Transmembrane</keyword>
<evidence type="ECO:0000256" key="1">
    <source>
        <dbReference type="ARBA" id="ARBA00000085"/>
    </source>
</evidence>